<dbReference type="STRING" id="1177154.Y5S_03074"/>
<dbReference type="EMBL" id="ARXV01000015">
    <property type="protein sequence ID" value="KGD63651.1"/>
    <property type="molecule type" value="Genomic_DNA"/>
</dbReference>
<dbReference type="Proteomes" id="UP000029444">
    <property type="component" value="Unassembled WGS sequence"/>
</dbReference>
<evidence type="ECO:0000313" key="1">
    <source>
        <dbReference type="EMBL" id="KGD63651.1"/>
    </source>
</evidence>
<keyword evidence="2" id="KW-1185">Reference proteome</keyword>
<gene>
    <name evidence="1" type="ORF">Y5S_03074</name>
</gene>
<name>A0A095SGD5_9GAMM</name>
<reference evidence="1 2" key="1">
    <citation type="submission" date="2012-09" db="EMBL/GenBank/DDBJ databases">
        <title>Genome Sequence of alkane-degrading Bacterium Alcanivorax sp. 19-m-6.</title>
        <authorList>
            <person name="Lai Q."/>
            <person name="Shao Z."/>
        </authorList>
    </citation>
    <scope>NUCLEOTIDE SEQUENCE [LARGE SCALE GENOMIC DNA]</scope>
    <source>
        <strain evidence="1 2">19-m-6</strain>
    </source>
</reference>
<dbReference type="AlphaFoldDB" id="A0A095SGD5"/>
<evidence type="ECO:0000313" key="2">
    <source>
        <dbReference type="Proteomes" id="UP000029444"/>
    </source>
</evidence>
<proteinExistence type="predicted"/>
<protein>
    <submittedName>
        <fullName evidence="1">Uncharacterized protein</fullName>
    </submittedName>
</protein>
<comment type="caution">
    <text evidence="1">The sequence shown here is derived from an EMBL/GenBank/DDBJ whole genome shotgun (WGS) entry which is preliminary data.</text>
</comment>
<sequence>MSLKTMKTNFHFPLIAFFSLAFLHGCQSTGRVPLNLTSCTTTHCLETFQSDIIPQEDFWRFDSLAVLPPSIALDERDLNGEVTQELYINDEGQTALIEQLDSFSNSYQVTNIPAQTDEIDPQLVLQFEQTIWADSPTIESILSSKDRYGKPRLSNPTLAGPVEIPAEISKAAPNNTCCLLVTRLSGWQHTNSAVGTKIAVNSFFAALTGGVGASITLGQAISDMAVIRIDDGAILWSGRMLSTGHISQLRTTARDYYLQVYESKIANQM</sequence>
<organism evidence="1 2">
    <name type="scientific">Alcanivorax nanhaiticus</name>
    <dbReference type="NCBI Taxonomy" id="1177154"/>
    <lineage>
        <taxon>Bacteria</taxon>
        <taxon>Pseudomonadati</taxon>
        <taxon>Pseudomonadota</taxon>
        <taxon>Gammaproteobacteria</taxon>
        <taxon>Oceanospirillales</taxon>
        <taxon>Alcanivoracaceae</taxon>
        <taxon>Alcanivorax</taxon>
    </lineage>
</organism>
<accession>A0A095SGD5</accession>